<dbReference type="Proteomes" id="UP001578633">
    <property type="component" value="Chromosome 8"/>
</dbReference>
<accession>A0ABR3UDJ4</accession>
<gene>
    <name evidence="1" type="ORF">ACET3X_008681</name>
</gene>
<keyword evidence="2" id="KW-1185">Reference proteome</keyword>
<protein>
    <submittedName>
        <fullName evidence="1">Uncharacterized protein</fullName>
    </submittedName>
</protein>
<reference evidence="1 2" key="1">
    <citation type="submission" date="2024-09" db="EMBL/GenBank/DDBJ databases">
        <title>T2T genomes of carrot and Alternaria dauci and their utility for understanding host-pathogen interaction during carrot leaf blight disease.</title>
        <authorList>
            <person name="Liu W."/>
            <person name="Xu S."/>
            <person name="Ou C."/>
            <person name="Liu X."/>
            <person name="Zhuang F."/>
            <person name="Deng X.W."/>
        </authorList>
    </citation>
    <scope>NUCLEOTIDE SEQUENCE [LARGE SCALE GENOMIC DNA]</scope>
    <source>
        <strain evidence="1 2">A2016</strain>
    </source>
</reference>
<organism evidence="1 2">
    <name type="scientific">Alternaria dauci</name>
    <dbReference type="NCBI Taxonomy" id="48095"/>
    <lineage>
        <taxon>Eukaryota</taxon>
        <taxon>Fungi</taxon>
        <taxon>Dikarya</taxon>
        <taxon>Ascomycota</taxon>
        <taxon>Pezizomycotina</taxon>
        <taxon>Dothideomycetes</taxon>
        <taxon>Pleosporomycetidae</taxon>
        <taxon>Pleosporales</taxon>
        <taxon>Pleosporineae</taxon>
        <taxon>Pleosporaceae</taxon>
        <taxon>Alternaria</taxon>
        <taxon>Alternaria sect. Porri</taxon>
    </lineage>
</organism>
<sequence>MRPCKKRICCEIIEAYKPWVKDGGVKWLFRDAYLRVGGHWAVWSKKDKDAIKYGRLRAVVAARRGTRNTDTPDSPTNEDRRELEQKFKLIGVTPTAYFA</sequence>
<dbReference type="EMBL" id="JBHGVX010000008">
    <property type="protein sequence ID" value="KAL1793699.1"/>
    <property type="molecule type" value="Genomic_DNA"/>
</dbReference>
<dbReference type="RefSeq" id="XP_069304283.1">
    <property type="nucleotide sequence ID" value="XM_069454881.1"/>
</dbReference>
<evidence type="ECO:0000313" key="1">
    <source>
        <dbReference type="EMBL" id="KAL1793699.1"/>
    </source>
</evidence>
<comment type="caution">
    <text evidence="1">The sequence shown here is derived from an EMBL/GenBank/DDBJ whole genome shotgun (WGS) entry which is preliminary data.</text>
</comment>
<name>A0ABR3UDJ4_9PLEO</name>
<proteinExistence type="predicted"/>
<evidence type="ECO:0000313" key="2">
    <source>
        <dbReference type="Proteomes" id="UP001578633"/>
    </source>
</evidence>
<dbReference type="GeneID" id="96089003"/>